<dbReference type="NCBIfam" id="TIGR00270">
    <property type="entry name" value="multiprotein bridging factor aMBF1"/>
    <property type="match status" value="1"/>
</dbReference>
<reference evidence="3" key="1">
    <citation type="journal article" date="2009" name="BMC Genomics">
        <title>The complete genome sequence of Staphylothermus marinus reveals differences in sulfur metabolism among heterotrophic Crenarchaeota.</title>
        <authorList>
            <person name="Anderson I.J."/>
            <person name="Dharmarajan L."/>
            <person name="Rodriguez J."/>
            <person name="Hooper S."/>
            <person name="Porat I."/>
            <person name="Ulrich L.E."/>
            <person name="Elkins J.G."/>
            <person name="Mavromatis K."/>
            <person name="Sun H."/>
            <person name="Land M."/>
            <person name="Lapidus A."/>
            <person name="Lucas S."/>
            <person name="Barry K."/>
            <person name="Huber H."/>
            <person name="Zhulin I.B."/>
            <person name="Whitman W.B."/>
            <person name="Mukhopadhyay B."/>
            <person name="Woese C."/>
            <person name="Bristow J."/>
            <person name="Kyrpides N."/>
        </authorList>
    </citation>
    <scope>NUCLEOTIDE SEQUENCE [LARGE SCALE GENOMIC DNA]</scope>
    <source>
        <strain evidence="3">ATCC 43588 / DSM 3639 / JCM 9404 / F1</strain>
    </source>
</reference>
<dbReference type="Pfam" id="PF01381">
    <property type="entry name" value="HTH_3"/>
    <property type="match status" value="1"/>
</dbReference>
<dbReference type="AlphaFoldDB" id="A3DN04"/>
<name>A3DN04_STAMF</name>
<dbReference type="InterPro" id="IPR010982">
    <property type="entry name" value="Lambda_DNA-bd_dom_sf"/>
</dbReference>
<evidence type="ECO:0000313" key="2">
    <source>
        <dbReference type="EMBL" id="ABN70014.1"/>
    </source>
</evidence>
<proteinExistence type="predicted"/>
<feature type="domain" description="HTH cro/C1-type" evidence="1">
    <location>
        <begin position="87"/>
        <end position="141"/>
    </location>
</feature>
<keyword evidence="3" id="KW-1185">Reference proteome</keyword>
<dbReference type="InterPro" id="IPR004451">
    <property type="entry name" value="MJ0586"/>
</dbReference>
<dbReference type="RefSeq" id="WP_011839205.1">
    <property type="nucleotide sequence ID" value="NC_009033.1"/>
</dbReference>
<dbReference type="HOGENOM" id="CLU_130237_0_0_2"/>
<dbReference type="eggNOG" id="arCOG01863">
    <property type="taxonomic scope" value="Archaea"/>
</dbReference>
<dbReference type="Proteomes" id="UP000000254">
    <property type="component" value="Chromosome"/>
</dbReference>
<dbReference type="EMBL" id="CP000575">
    <property type="protein sequence ID" value="ABN70014.1"/>
    <property type="molecule type" value="Genomic_DNA"/>
</dbReference>
<evidence type="ECO:0000313" key="3">
    <source>
        <dbReference type="Proteomes" id="UP000000254"/>
    </source>
</evidence>
<dbReference type="InterPro" id="IPR001387">
    <property type="entry name" value="Cro/C1-type_HTH"/>
</dbReference>
<dbReference type="GeneID" id="4906650"/>
<dbReference type="OrthoDB" id="11138at2157"/>
<gene>
    <name evidence="2" type="ordered locus">Smar_0915</name>
</gene>
<accession>A3DN04</accession>
<dbReference type="Gene3D" id="1.10.260.40">
    <property type="entry name" value="lambda repressor-like DNA-binding domains"/>
    <property type="match status" value="1"/>
</dbReference>
<reference evidence="2 3" key="2">
    <citation type="journal article" date="2009" name="Stand. Genomic Sci.">
        <title>Complete genome sequence of Staphylothermus marinus Stetter and Fiala 1986 type strain F1.</title>
        <authorList>
            <person name="Anderson I.J."/>
            <person name="Sun H."/>
            <person name="Lapidus A."/>
            <person name="Copeland A."/>
            <person name="Glavina Del Rio T."/>
            <person name="Tice H."/>
            <person name="Dalin E."/>
            <person name="Lucas S."/>
            <person name="Barry K."/>
            <person name="Land M."/>
            <person name="Richardson P."/>
            <person name="Huber H."/>
            <person name="Kyrpides N.C."/>
        </authorList>
    </citation>
    <scope>NUCLEOTIDE SEQUENCE [LARGE SCALE GENOMIC DNA]</scope>
    <source>
        <strain evidence="3">ATCC 43588 / DSM 3639 / JCM 9404 / F1</strain>
    </source>
</reference>
<dbReference type="GO" id="GO:0003677">
    <property type="term" value="F:DNA binding"/>
    <property type="evidence" value="ECO:0007669"/>
    <property type="project" value="InterPro"/>
</dbReference>
<dbReference type="KEGG" id="smr:Smar_0915"/>
<dbReference type="SUPFAM" id="SSF47413">
    <property type="entry name" value="lambda repressor-like DNA-binding domains"/>
    <property type="match status" value="1"/>
</dbReference>
<evidence type="ECO:0000259" key="1">
    <source>
        <dbReference type="PROSITE" id="PS50943"/>
    </source>
</evidence>
<dbReference type="SMART" id="SM00530">
    <property type="entry name" value="HTH_XRE"/>
    <property type="match status" value="1"/>
</dbReference>
<dbReference type="PROSITE" id="PS50943">
    <property type="entry name" value="HTH_CROC1"/>
    <property type="match status" value="1"/>
</dbReference>
<protein>
    <submittedName>
        <fullName evidence="2">Transcriptional regulator, XRE family</fullName>
    </submittedName>
</protein>
<dbReference type="CDD" id="cd00093">
    <property type="entry name" value="HTH_XRE"/>
    <property type="match status" value="1"/>
</dbReference>
<organism evidence="2 3">
    <name type="scientific">Staphylothermus marinus (strain ATCC 43588 / DSM 3639 / JCM 9404 / F1)</name>
    <dbReference type="NCBI Taxonomy" id="399550"/>
    <lineage>
        <taxon>Archaea</taxon>
        <taxon>Thermoproteota</taxon>
        <taxon>Thermoprotei</taxon>
        <taxon>Desulfurococcales</taxon>
        <taxon>Desulfurococcaceae</taxon>
        <taxon>Staphylothermus</taxon>
    </lineage>
</organism>
<sequence length="169" mass="20003">MPCYCEICGREVPDERMCKTVVVDNAVLRVCPQCYRRLMKQGKVKEVVEPIQRTVKKTSRTQWVRARIPRRLLEESYDIVEDYAERIRRARQRLGWTQAVLAQKVREKENVIKRIEAGRLKPSLELARRLEKVLKITLLEPIVEEPITSTDNEEDYYTIGDFIKIKKKK</sequence>
<dbReference type="STRING" id="399550.Smar_0915"/>